<protein>
    <submittedName>
        <fullName evidence="1">Uncharacterized protein</fullName>
    </submittedName>
</protein>
<proteinExistence type="predicted"/>
<accession>A0A0C3P8L0</accession>
<dbReference type="AlphaFoldDB" id="A0A0C3P8L0"/>
<dbReference type="InParanoid" id="A0A0C3P8L0"/>
<reference evidence="2" key="2">
    <citation type="submission" date="2015-01" db="EMBL/GenBank/DDBJ databases">
        <title>Evolutionary Origins and Diversification of the Mycorrhizal Mutualists.</title>
        <authorList>
            <consortium name="DOE Joint Genome Institute"/>
            <consortium name="Mycorrhizal Genomics Consortium"/>
            <person name="Kohler A."/>
            <person name="Kuo A."/>
            <person name="Nagy L.G."/>
            <person name="Floudas D."/>
            <person name="Copeland A."/>
            <person name="Barry K.W."/>
            <person name="Cichocki N."/>
            <person name="Veneault-Fourrey C."/>
            <person name="LaButti K."/>
            <person name="Lindquist E.A."/>
            <person name="Lipzen A."/>
            <person name="Lundell T."/>
            <person name="Morin E."/>
            <person name="Murat C."/>
            <person name="Riley R."/>
            <person name="Ohm R."/>
            <person name="Sun H."/>
            <person name="Tunlid A."/>
            <person name="Henrissat B."/>
            <person name="Grigoriev I.V."/>
            <person name="Hibbett D.S."/>
            <person name="Martin F."/>
        </authorList>
    </citation>
    <scope>NUCLEOTIDE SEQUENCE [LARGE SCALE GENOMIC DNA]</scope>
    <source>
        <strain evidence="2">Marx 270</strain>
    </source>
</reference>
<dbReference type="HOGENOM" id="CLU_2251148_0_0_1"/>
<dbReference type="Proteomes" id="UP000054217">
    <property type="component" value="Unassembled WGS sequence"/>
</dbReference>
<organism evidence="1 2">
    <name type="scientific">Pisolithus tinctorius Marx 270</name>
    <dbReference type="NCBI Taxonomy" id="870435"/>
    <lineage>
        <taxon>Eukaryota</taxon>
        <taxon>Fungi</taxon>
        <taxon>Dikarya</taxon>
        <taxon>Basidiomycota</taxon>
        <taxon>Agaricomycotina</taxon>
        <taxon>Agaricomycetes</taxon>
        <taxon>Agaricomycetidae</taxon>
        <taxon>Boletales</taxon>
        <taxon>Sclerodermatineae</taxon>
        <taxon>Pisolithaceae</taxon>
        <taxon>Pisolithus</taxon>
    </lineage>
</organism>
<keyword evidence="2" id="KW-1185">Reference proteome</keyword>
<name>A0A0C3P8L0_PISTI</name>
<sequence length="104" mass="11825">MFGRLERTWSFKLQRLHLAQPLRSIMSQNRLDVFSQVVQNVFTVSIALNLRSLFLVESLRWTSSPLDGLCVVPYVGIHHSVVRAIPLFSTPPPNIAMAEVLLPR</sequence>
<evidence type="ECO:0000313" key="2">
    <source>
        <dbReference type="Proteomes" id="UP000054217"/>
    </source>
</evidence>
<reference evidence="1 2" key="1">
    <citation type="submission" date="2014-04" db="EMBL/GenBank/DDBJ databases">
        <authorList>
            <consortium name="DOE Joint Genome Institute"/>
            <person name="Kuo A."/>
            <person name="Kohler A."/>
            <person name="Costa M.D."/>
            <person name="Nagy L.G."/>
            <person name="Floudas D."/>
            <person name="Copeland A."/>
            <person name="Barry K.W."/>
            <person name="Cichocki N."/>
            <person name="Veneault-Fourrey C."/>
            <person name="LaButti K."/>
            <person name="Lindquist E.A."/>
            <person name="Lipzen A."/>
            <person name="Lundell T."/>
            <person name="Morin E."/>
            <person name="Murat C."/>
            <person name="Sun H."/>
            <person name="Tunlid A."/>
            <person name="Henrissat B."/>
            <person name="Grigoriev I.V."/>
            <person name="Hibbett D.S."/>
            <person name="Martin F."/>
            <person name="Nordberg H.P."/>
            <person name="Cantor M.N."/>
            <person name="Hua S.X."/>
        </authorList>
    </citation>
    <scope>NUCLEOTIDE SEQUENCE [LARGE SCALE GENOMIC DNA]</scope>
    <source>
        <strain evidence="1 2">Marx 270</strain>
    </source>
</reference>
<evidence type="ECO:0000313" key="1">
    <source>
        <dbReference type="EMBL" id="KIO09805.1"/>
    </source>
</evidence>
<dbReference type="EMBL" id="KN831953">
    <property type="protein sequence ID" value="KIO09805.1"/>
    <property type="molecule type" value="Genomic_DNA"/>
</dbReference>
<gene>
    <name evidence="1" type="ORF">M404DRAFT_212587</name>
</gene>